<keyword evidence="6 8" id="KW-0862">Zinc</keyword>
<gene>
    <name evidence="12" type="ORF">cand_029610</name>
</gene>
<dbReference type="InterPro" id="IPR033411">
    <property type="entry name" value="Ribonuclease_PIN"/>
</dbReference>
<dbReference type="GO" id="GO:0030688">
    <property type="term" value="C:preribosome, small subunit precursor"/>
    <property type="evidence" value="ECO:0007669"/>
    <property type="project" value="TreeGrafter"/>
</dbReference>
<name>A0A1J4MRT3_9CRYT</name>
<dbReference type="Gene3D" id="6.20.210.10">
    <property type="entry name" value="Nin one binding (NOB1), Zn-ribbon-like"/>
    <property type="match status" value="1"/>
</dbReference>
<dbReference type="GO" id="GO:0030490">
    <property type="term" value="P:maturation of SSU-rRNA"/>
    <property type="evidence" value="ECO:0007669"/>
    <property type="project" value="TreeGrafter"/>
</dbReference>
<sequence>MPKFIILDTGAILRVGTGNFGEAKLLTTPSVLAEIHDKSFFDVGKTSFLEALEVVNPSEDCCKFVDEFSKKTGDSGFLSITDIHVIALTLMFHRIYDDKLCIRSSPTEISFTRMCIDKGEKTSKDDGNEFMNKNLESDGYLLGPFSIESHTTLEQGILGNSDSESEGEWVTKSNIDSIHGGLSLSTESNAIVACMTLDYSMQNVIVQMGLNVLSICGYLIRSIKRWGLICRGCYNFEKLTDKYFCSKCGNATLDRVPIEICSGGLIHIKDNRRRINLRGTIYSIPKPKTGRKSKSLIFAEDQLLMGGIQKQIIHKKKQWEKIYNERIQFNNGINFQEVWNNYKYNTKTYPEVVIGMGKGNPNSNRWQKKNKK</sequence>
<evidence type="ECO:0000256" key="9">
    <source>
        <dbReference type="PIRSR" id="PIRSR037125-1"/>
    </source>
</evidence>
<dbReference type="Gene3D" id="3.40.50.1010">
    <property type="entry name" value="5'-nuclease"/>
    <property type="match status" value="1"/>
</dbReference>
<dbReference type="GO" id="GO:0004521">
    <property type="term" value="F:RNA endonuclease activity"/>
    <property type="evidence" value="ECO:0007669"/>
    <property type="project" value="UniProtKB-UniRule"/>
</dbReference>
<keyword evidence="13" id="KW-1185">Reference proteome</keyword>
<feature type="binding site" evidence="9">
    <location>
        <position position="233"/>
    </location>
    <ligand>
        <name>Zn(2+)</name>
        <dbReference type="ChEBI" id="CHEBI:29105"/>
    </ligand>
</feature>
<dbReference type="GO" id="GO:0046872">
    <property type="term" value="F:metal ion binding"/>
    <property type="evidence" value="ECO:0007669"/>
    <property type="project" value="UniProtKB-UniRule"/>
</dbReference>
<evidence type="ECO:0000313" key="12">
    <source>
        <dbReference type="EMBL" id="OII75716.1"/>
    </source>
</evidence>
<dbReference type="SUPFAM" id="SSF144206">
    <property type="entry name" value="NOB1 zinc finger-like"/>
    <property type="match status" value="1"/>
</dbReference>
<feature type="binding site" evidence="9">
    <location>
        <position position="248"/>
    </location>
    <ligand>
        <name>Zn(2+)</name>
        <dbReference type="ChEBI" id="CHEBI:29105"/>
    </ligand>
</feature>
<dbReference type="InterPro" id="IPR017117">
    <property type="entry name" value="Nob1_euk"/>
</dbReference>
<feature type="binding site" evidence="9">
    <location>
        <position position="245"/>
    </location>
    <ligand>
        <name>Zn(2+)</name>
        <dbReference type="ChEBI" id="CHEBI:29105"/>
    </ligand>
</feature>
<evidence type="ECO:0000313" key="13">
    <source>
        <dbReference type="Proteomes" id="UP000186804"/>
    </source>
</evidence>
<dbReference type="Pfam" id="PF08772">
    <property type="entry name" value="Zn_ribbon_NOB1"/>
    <property type="match status" value="1"/>
</dbReference>
<dbReference type="GO" id="GO:0016787">
    <property type="term" value="F:hydrolase activity"/>
    <property type="evidence" value="ECO:0007669"/>
    <property type="project" value="UniProtKB-KW"/>
</dbReference>
<feature type="domain" description="Nin one binding (NOB1) Zn-ribbon-like" evidence="10">
    <location>
        <begin position="220"/>
        <end position="290"/>
    </location>
</feature>
<dbReference type="AlphaFoldDB" id="A0A1J4MRT3"/>
<evidence type="ECO:0000256" key="1">
    <source>
        <dbReference type="ARBA" id="ARBA00004123"/>
    </source>
</evidence>
<keyword evidence="4 8" id="KW-0479">Metal-binding</keyword>
<evidence type="ECO:0000256" key="7">
    <source>
        <dbReference type="ARBA" id="ARBA00023242"/>
    </source>
</evidence>
<accession>A0A1J4MRT3</accession>
<dbReference type="InterPro" id="IPR014881">
    <property type="entry name" value="NOB1_Zn-bd"/>
</dbReference>
<dbReference type="PANTHER" id="PTHR12814:SF2">
    <property type="entry name" value="RNA-BINDING PROTEIN NOB1"/>
    <property type="match status" value="1"/>
</dbReference>
<evidence type="ECO:0000256" key="4">
    <source>
        <dbReference type="ARBA" id="ARBA00022723"/>
    </source>
</evidence>
<dbReference type="Proteomes" id="UP000186804">
    <property type="component" value="Unassembled WGS sequence"/>
</dbReference>
<protein>
    <submittedName>
        <fullName evidence="12">Uncharacterized protein</fullName>
    </submittedName>
</protein>
<dbReference type="InterPro" id="IPR036283">
    <property type="entry name" value="NOB1_Zf-like_sf"/>
</dbReference>
<dbReference type="RefSeq" id="XP_067067562.1">
    <property type="nucleotide sequence ID" value="XM_067213188.1"/>
</dbReference>
<comment type="subcellular location">
    <subcellularLocation>
        <location evidence="1">Nucleus</location>
    </subcellularLocation>
</comment>
<evidence type="ECO:0000259" key="11">
    <source>
        <dbReference type="Pfam" id="PF17146"/>
    </source>
</evidence>
<dbReference type="CDD" id="cd09876">
    <property type="entry name" value="PIN_Nob1-like"/>
    <property type="match status" value="1"/>
</dbReference>
<evidence type="ECO:0000256" key="3">
    <source>
        <dbReference type="ARBA" id="ARBA00022722"/>
    </source>
</evidence>
<evidence type="ECO:0000259" key="10">
    <source>
        <dbReference type="Pfam" id="PF08772"/>
    </source>
</evidence>
<evidence type="ECO:0000256" key="6">
    <source>
        <dbReference type="ARBA" id="ARBA00022833"/>
    </source>
</evidence>
<keyword evidence="7 8" id="KW-0539">Nucleus</keyword>
<keyword evidence="5" id="KW-0378">Hydrolase</keyword>
<comment type="similarity">
    <text evidence="2 8">Belongs to the NOB1 family.</text>
</comment>
<dbReference type="GeneID" id="92367145"/>
<dbReference type="InterPro" id="IPR039907">
    <property type="entry name" value="NOB1"/>
</dbReference>
<evidence type="ECO:0000256" key="8">
    <source>
        <dbReference type="PIRNR" id="PIRNR037125"/>
    </source>
</evidence>
<dbReference type="EMBL" id="LRBS01000085">
    <property type="protein sequence ID" value="OII75716.1"/>
    <property type="molecule type" value="Genomic_DNA"/>
</dbReference>
<dbReference type="GO" id="GO:0005634">
    <property type="term" value="C:nucleus"/>
    <property type="evidence" value="ECO:0007669"/>
    <property type="project" value="UniProtKB-SubCell"/>
</dbReference>
<organism evidence="12 13">
    <name type="scientific">Cryptosporidium andersoni</name>
    <dbReference type="NCBI Taxonomy" id="117008"/>
    <lineage>
        <taxon>Eukaryota</taxon>
        <taxon>Sar</taxon>
        <taxon>Alveolata</taxon>
        <taxon>Apicomplexa</taxon>
        <taxon>Conoidasida</taxon>
        <taxon>Coccidia</taxon>
        <taxon>Eucoccidiorida</taxon>
        <taxon>Eimeriorina</taxon>
        <taxon>Cryptosporidiidae</taxon>
        <taxon>Cryptosporidium</taxon>
    </lineage>
</organism>
<feature type="binding site" evidence="9">
    <location>
        <position position="230"/>
    </location>
    <ligand>
        <name>Zn(2+)</name>
        <dbReference type="ChEBI" id="CHEBI:29105"/>
    </ligand>
</feature>
<dbReference type="VEuPathDB" id="CryptoDB:cand_029610"/>
<evidence type="ECO:0000256" key="2">
    <source>
        <dbReference type="ARBA" id="ARBA00005858"/>
    </source>
</evidence>
<keyword evidence="3" id="KW-0540">Nuclease</keyword>
<dbReference type="Pfam" id="PF17146">
    <property type="entry name" value="PIN_6"/>
    <property type="match status" value="1"/>
</dbReference>
<comment type="caution">
    <text evidence="12">The sequence shown here is derived from an EMBL/GenBank/DDBJ whole genome shotgun (WGS) entry which is preliminary data.</text>
</comment>
<dbReference type="PIRSF" id="PIRSF037125">
    <property type="entry name" value="D-site_20S_pre-rRNA_nuclease"/>
    <property type="match status" value="1"/>
</dbReference>
<dbReference type="OrthoDB" id="446759at2759"/>
<proteinExistence type="inferred from homology"/>
<evidence type="ECO:0000256" key="5">
    <source>
        <dbReference type="ARBA" id="ARBA00022801"/>
    </source>
</evidence>
<feature type="domain" description="Ribonuclease PIN" evidence="11">
    <location>
        <begin position="5"/>
        <end position="90"/>
    </location>
</feature>
<dbReference type="PANTHER" id="PTHR12814">
    <property type="entry name" value="RNA-BINDING PROTEIN NOB1"/>
    <property type="match status" value="1"/>
</dbReference>
<reference evidence="12 13" key="1">
    <citation type="submission" date="2016-10" db="EMBL/GenBank/DDBJ databases">
        <title>Reductive evolution of mitochondrial metabolism and differential evolution of invasion-related proteins in Cryptosporidium.</title>
        <authorList>
            <person name="Liu S."/>
            <person name="Roellig D.M."/>
            <person name="Guo Y."/>
            <person name="Li N."/>
            <person name="Frace M.A."/>
            <person name="Tang K."/>
            <person name="Zhang L."/>
            <person name="Feng Y."/>
            <person name="Xiao L."/>
        </authorList>
    </citation>
    <scope>NUCLEOTIDE SEQUENCE [LARGE SCALE GENOMIC DNA]</scope>
    <source>
        <strain evidence="12">30847</strain>
    </source>
</reference>